<keyword evidence="2" id="KW-1185">Reference proteome</keyword>
<organism evidence="1 2">
    <name type="scientific">Paenibacillus allorhizosphaerae</name>
    <dbReference type="NCBI Taxonomy" id="2849866"/>
    <lineage>
        <taxon>Bacteria</taxon>
        <taxon>Bacillati</taxon>
        <taxon>Bacillota</taxon>
        <taxon>Bacilli</taxon>
        <taxon>Bacillales</taxon>
        <taxon>Paenibacillaceae</taxon>
        <taxon>Paenibacillus</taxon>
    </lineage>
</organism>
<dbReference type="Proteomes" id="UP000730618">
    <property type="component" value="Unassembled WGS sequence"/>
</dbReference>
<proteinExistence type="predicted"/>
<evidence type="ECO:0008006" key="3">
    <source>
        <dbReference type="Google" id="ProtNLM"/>
    </source>
</evidence>
<sequence length="58" mass="6846">MTEIRWTQTGDIQELGLVYSEAYRNAYKGIIPDEYLNQVTPKVRQEYFLELLYNGKSV</sequence>
<evidence type="ECO:0000313" key="2">
    <source>
        <dbReference type="Proteomes" id="UP000730618"/>
    </source>
</evidence>
<gene>
    <name evidence="1" type="ORF">PAECIP111802_06920</name>
</gene>
<evidence type="ECO:0000313" key="1">
    <source>
        <dbReference type="EMBL" id="CAG7658010.1"/>
    </source>
</evidence>
<reference evidence="1 2" key="1">
    <citation type="submission" date="2021-06" db="EMBL/GenBank/DDBJ databases">
        <authorList>
            <person name="Criscuolo A."/>
        </authorList>
    </citation>
    <scope>NUCLEOTIDE SEQUENCE [LARGE SCALE GENOMIC DNA]</scope>
    <source>
        <strain evidence="2">CIP 111802</strain>
    </source>
</reference>
<name>A0ABM8VTM7_9BACL</name>
<comment type="caution">
    <text evidence="1">The sequence shown here is derived from an EMBL/GenBank/DDBJ whole genome shotgun (WGS) entry which is preliminary data.</text>
</comment>
<accession>A0ABM8VTM7</accession>
<dbReference type="EMBL" id="CAJVCE010000039">
    <property type="protein sequence ID" value="CAG7658010.1"/>
    <property type="molecule type" value="Genomic_DNA"/>
</dbReference>
<protein>
    <recommendedName>
        <fullName evidence="3">GNAT family N-acetyltransferase</fullName>
    </recommendedName>
</protein>